<feature type="compositionally biased region" description="Acidic residues" evidence="2">
    <location>
        <begin position="646"/>
        <end position="670"/>
    </location>
</feature>
<dbReference type="PANTHER" id="PTHR23159:SF60">
    <property type="entry name" value="SPINDLE ASSEMBLY ABNORMAL PROTEIN 4"/>
    <property type="match status" value="1"/>
</dbReference>
<keyword evidence="3" id="KW-1133">Transmembrane helix</keyword>
<feature type="transmembrane region" description="Helical" evidence="3">
    <location>
        <begin position="42"/>
        <end position="63"/>
    </location>
</feature>
<organism evidence="5 6">
    <name type="scientific">Phyllosticta capitalensis</name>
    <dbReference type="NCBI Taxonomy" id="121624"/>
    <lineage>
        <taxon>Eukaryota</taxon>
        <taxon>Fungi</taxon>
        <taxon>Dikarya</taxon>
        <taxon>Ascomycota</taxon>
        <taxon>Pezizomycotina</taxon>
        <taxon>Dothideomycetes</taxon>
        <taxon>Dothideomycetes incertae sedis</taxon>
        <taxon>Botryosphaeriales</taxon>
        <taxon>Phyllostictaceae</taxon>
        <taxon>Phyllosticta</taxon>
    </lineage>
</organism>
<evidence type="ECO:0000256" key="1">
    <source>
        <dbReference type="SAM" id="Coils"/>
    </source>
</evidence>
<proteinExistence type="predicted"/>
<feature type="coiled-coil region" evidence="1">
    <location>
        <begin position="299"/>
        <end position="379"/>
    </location>
</feature>
<feature type="coiled-coil region" evidence="1">
    <location>
        <begin position="599"/>
        <end position="640"/>
    </location>
</feature>
<protein>
    <submittedName>
        <fullName evidence="5">Uncharacterized protein</fullName>
    </submittedName>
</protein>
<evidence type="ECO:0000313" key="6">
    <source>
        <dbReference type="Proteomes" id="UP001492380"/>
    </source>
</evidence>
<name>A0ABR1YB59_9PEZI</name>
<keyword evidence="6" id="KW-1185">Reference proteome</keyword>
<keyword evidence="4" id="KW-0732">Signal</keyword>
<feature type="coiled-coil region" evidence="1">
    <location>
        <begin position="691"/>
        <end position="729"/>
    </location>
</feature>
<accession>A0ABR1YB59</accession>
<gene>
    <name evidence="5" type="ORF">HDK90DRAFT_470502</name>
</gene>
<feature type="region of interest" description="Disordered" evidence="2">
    <location>
        <begin position="646"/>
        <end position="683"/>
    </location>
</feature>
<evidence type="ECO:0000256" key="4">
    <source>
        <dbReference type="SAM" id="SignalP"/>
    </source>
</evidence>
<feature type="coiled-coil region" evidence="1">
    <location>
        <begin position="448"/>
        <end position="503"/>
    </location>
</feature>
<feature type="compositionally biased region" description="Basic and acidic residues" evidence="2">
    <location>
        <begin position="539"/>
        <end position="552"/>
    </location>
</feature>
<feature type="chain" id="PRO_5045044083" evidence="4">
    <location>
        <begin position="24"/>
        <end position="757"/>
    </location>
</feature>
<feature type="region of interest" description="Disordered" evidence="2">
    <location>
        <begin position="406"/>
        <end position="434"/>
    </location>
</feature>
<dbReference type="SUPFAM" id="SSF46579">
    <property type="entry name" value="Prefoldin"/>
    <property type="match status" value="1"/>
</dbReference>
<keyword evidence="3" id="KW-0812">Transmembrane</keyword>
<evidence type="ECO:0000313" key="5">
    <source>
        <dbReference type="EMBL" id="KAK8223787.1"/>
    </source>
</evidence>
<dbReference type="EMBL" id="JBBWRZ010000013">
    <property type="protein sequence ID" value="KAK8223787.1"/>
    <property type="molecule type" value="Genomic_DNA"/>
</dbReference>
<evidence type="ECO:0000256" key="2">
    <source>
        <dbReference type="SAM" id="MobiDB-lite"/>
    </source>
</evidence>
<feature type="compositionally biased region" description="Pro residues" evidence="2">
    <location>
        <begin position="416"/>
        <end position="432"/>
    </location>
</feature>
<feature type="transmembrane region" description="Helical" evidence="3">
    <location>
        <begin position="84"/>
        <end position="103"/>
    </location>
</feature>
<sequence>MPAAQSFWAAIDMMVALFSLLLALAVSPSSWTEAFVNGAALYLFFFSVSAAVWGVWSTMLQIVKDPMKRPRSLSLFASLPGSLLVFRLPGLLVFVLFAIVWLLTLAKSKCLALWQGLQSLLPTSQHDNLTEQVSDLRKETLGLRTYFNAFVASLVADVTRLTQEAFDKDIAYTQLSLASSRAMAEASKYRNALHALAAKRPQDMDCDIFDSLAMQHFFGERLSLKTEVQELKRRLNECGSQDLQRHVSEKLAAQDHVKTLEDQLSAVSALPAHIEMLSVSSDESAYAFEWKLEIARQERMERELTIVELRSKLQDLNREREDSSAKLHEKADAFKDQSYRYQVARERAESRLEQSEAARHNVVEERDALKAQVTSLEEELKRRNSCCQCECPCCPLGCSAGAPTVASPSTIVQDPAPAPSPAAIPSPSPSPSPDAALVDDNALLRGQVASLSQLVHDLQLENDNLRGQGASLLPQLASADERYRQMESRVSSAEANLSTVLQQLSDANTTNAQLVHQVEQLSLHASPAAQTSPSQAEIDQARKRAEQAESKAKQLQSALDEALEEQRHMDAIANGAISSQRDAEIMTLQSDCARFRKAFAQAEEDHAAQEKTIDALKKDLAAANAEVTQLDSENGRLLRELAEADQCEYDDDDESFDDSDFGDDVDEDQPSDSASNADASTVPNFFVEKKKSEAVAELEKKLEQRDELIEALTKDMTNLETEKDAIIKDLNERLKFYEDAVSDDDDVDEEEDYYDDY</sequence>
<keyword evidence="1" id="KW-0175">Coiled coil</keyword>
<feature type="compositionally biased region" description="Polar residues" evidence="2">
    <location>
        <begin position="671"/>
        <end position="683"/>
    </location>
</feature>
<comment type="caution">
    <text evidence="5">The sequence shown here is derived from an EMBL/GenBank/DDBJ whole genome shotgun (WGS) entry which is preliminary data.</text>
</comment>
<dbReference type="PANTHER" id="PTHR23159">
    <property type="entry name" value="CENTROSOMAL PROTEIN 2"/>
    <property type="match status" value="1"/>
</dbReference>
<feature type="compositionally biased region" description="Low complexity" evidence="2">
    <location>
        <begin position="525"/>
        <end position="536"/>
    </location>
</feature>
<evidence type="ECO:0000256" key="3">
    <source>
        <dbReference type="SAM" id="Phobius"/>
    </source>
</evidence>
<reference evidence="5 6" key="1">
    <citation type="submission" date="2024-04" db="EMBL/GenBank/DDBJ databases">
        <title>Phyllosticta paracitricarpa is synonymous to the EU quarantine fungus P. citricarpa based on phylogenomic analyses.</title>
        <authorList>
            <consortium name="Lawrence Berkeley National Laboratory"/>
            <person name="Van Ingen-Buijs V.A."/>
            <person name="Van Westerhoven A.C."/>
            <person name="Haridas S."/>
            <person name="Skiadas P."/>
            <person name="Martin F."/>
            <person name="Groenewald J.Z."/>
            <person name="Crous P.W."/>
            <person name="Seidl M.F."/>
        </authorList>
    </citation>
    <scope>NUCLEOTIDE SEQUENCE [LARGE SCALE GENOMIC DNA]</scope>
    <source>
        <strain evidence="5 6">CBS 123374</strain>
    </source>
</reference>
<dbReference type="Proteomes" id="UP001492380">
    <property type="component" value="Unassembled WGS sequence"/>
</dbReference>
<keyword evidence="3" id="KW-0472">Membrane</keyword>
<feature type="region of interest" description="Disordered" evidence="2">
    <location>
        <begin position="524"/>
        <end position="556"/>
    </location>
</feature>
<feature type="signal peptide" evidence="4">
    <location>
        <begin position="1"/>
        <end position="23"/>
    </location>
</feature>